<keyword evidence="1" id="KW-0175">Coiled coil</keyword>
<keyword evidence="3" id="KW-0732">Signal</keyword>
<feature type="region of interest" description="Disordered" evidence="2">
    <location>
        <begin position="94"/>
        <end position="117"/>
    </location>
</feature>
<reference evidence="4 5" key="2">
    <citation type="submission" date="2018-11" db="EMBL/GenBank/DDBJ databases">
        <authorList>
            <consortium name="Pathogen Informatics"/>
        </authorList>
    </citation>
    <scope>NUCLEOTIDE SEQUENCE [LARGE SCALE GENOMIC DNA]</scope>
</reference>
<feature type="chain" id="PRO_5043126488" evidence="3">
    <location>
        <begin position="20"/>
        <end position="368"/>
    </location>
</feature>
<proteinExistence type="predicted"/>
<gene>
    <name evidence="4" type="ORF">TCLT_LOCUS6440</name>
</gene>
<dbReference type="Proteomes" id="UP000276776">
    <property type="component" value="Unassembled WGS sequence"/>
</dbReference>
<evidence type="ECO:0000313" key="4">
    <source>
        <dbReference type="EMBL" id="VDN03792.1"/>
    </source>
</evidence>
<organism evidence="6">
    <name type="scientific">Thelazia callipaeda</name>
    <name type="common">Oriental eyeworm</name>
    <name type="synonym">Parasitic nematode</name>
    <dbReference type="NCBI Taxonomy" id="103827"/>
    <lineage>
        <taxon>Eukaryota</taxon>
        <taxon>Metazoa</taxon>
        <taxon>Ecdysozoa</taxon>
        <taxon>Nematoda</taxon>
        <taxon>Chromadorea</taxon>
        <taxon>Rhabditida</taxon>
        <taxon>Spirurina</taxon>
        <taxon>Spiruromorpha</taxon>
        <taxon>Thelazioidea</taxon>
        <taxon>Thelaziidae</taxon>
        <taxon>Thelazia</taxon>
    </lineage>
</organism>
<evidence type="ECO:0000313" key="5">
    <source>
        <dbReference type="Proteomes" id="UP000276776"/>
    </source>
</evidence>
<evidence type="ECO:0000256" key="3">
    <source>
        <dbReference type="SAM" id="SignalP"/>
    </source>
</evidence>
<accession>A0A0N5D0V6</accession>
<dbReference type="EMBL" id="UYYF01004415">
    <property type="protein sequence ID" value="VDN03792.1"/>
    <property type="molecule type" value="Genomic_DNA"/>
</dbReference>
<dbReference type="WBParaSite" id="TCLT_0000645101-mRNA-1">
    <property type="protein sequence ID" value="TCLT_0000645101-mRNA-1"/>
    <property type="gene ID" value="TCLT_0000645101"/>
</dbReference>
<protein>
    <submittedName>
        <fullName evidence="4 6">Uncharacterized protein</fullName>
    </submittedName>
</protein>
<keyword evidence="5" id="KW-1185">Reference proteome</keyword>
<evidence type="ECO:0000256" key="1">
    <source>
        <dbReference type="SAM" id="Coils"/>
    </source>
</evidence>
<sequence>MRLQWIILFCCSCFGILNTQMPPPKPPRSSSLARFGSRGYAGSLSSIPEETIEMRRKNQHHSLTLVATEMPKVLPEVSRTSAKIMQPLDDNLEETHKDLDVPPPKPPRSTSLVGYGPRCYGSRLPSIPEETIEMRRKNRILSLATSPVATKTPKVIPDVPKYLKKIVDQKAESEVPETKGAMTKVPEKRAVSAKKADYLNNKLEEAYKEFEDSLKLFEPTLRERLTHLRKVELKKFTNIAALSEKADYDGLRNQSELVIIEDLKEKMLPNSSHSNQLETKNDFCIEKFLKELDAMATEYENFLKRREDIQLEMLSSPEIDSTSPELESSDDSESDYMAMLDSLNITQSNDSNEKETDWKQIAYSVFGG</sequence>
<dbReference type="AlphaFoldDB" id="A0A0N5D0V6"/>
<feature type="region of interest" description="Disordered" evidence="2">
    <location>
        <begin position="314"/>
        <end position="334"/>
    </location>
</feature>
<reference evidence="6" key="1">
    <citation type="submission" date="2017-02" db="UniProtKB">
        <authorList>
            <consortium name="WormBaseParasite"/>
        </authorList>
    </citation>
    <scope>IDENTIFICATION</scope>
</reference>
<feature type="coiled-coil region" evidence="1">
    <location>
        <begin position="285"/>
        <end position="312"/>
    </location>
</feature>
<feature type="signal peptide" evidence="3">
    <location>
        <begin position="1"/>
        <end position="19"/>
    </location>
</feature>
<name>A0A0N5D0V6_THECL</name>
<evidence type="ECO:0000256" key="2">
    <source>
        <dbReference type="SAM" id="MobiDB-lite"/>
    </source>
</evidence>
<evidence type="ECO:0000313" key="6">
    <source>
        <dbReference type="WBParaSite" id="TCLT_0000645101-mRNA-1"/>
    </source>
</evidence>